<reference evidence="5 6" key="1">
    <citation type="submission" date="2023-12" db="EMBL/GenBank/DDBJ databases">
        <title>Blastococcus brunescens sp. nov., an actonobacterium isolated from sandstone collected in sahara desert.</title>
        <authorList>
            <person name="Gtari M."/>
            <person name="Ghodhbane F."/>
        </authorList>
    </citation>
    <scope>NUCLEOTIDE SEQUENCE [LARGE SCALE GENOMIC DNA]</scope>
    <source>
        <strain evidence="5 6">BMG 8361</strain>
    </source>
</reference>
<dbReference type="Gene3D" id="2.130.10.10">
    <property type="entry name" value="YVTN repeat-like/Quinoprotein amine dehydrogenase"/>
    <property type="match status" value="2"/>
</dbReference>
<proteinExistence type="predicted"/>
<dbReference type="PANTHER" id="PTHR19848:SF8">
    <property type="entry name" value="F-BOX AND WD REPEAT DOMAIN CONTAINING 7"/>
    <property type="match status" value="1"/>
</dbReference>
<dbReference type="SMART" id="SM00320">
    <property type="entry name" value="WD40"/>
    <property type="match status" value="2"/>
</dbReference>
<dbReference type="InterPro" id="IPR015943">
    <property type="entry name" value="WD40/YVTN_repeat-like_dom_sf"/>
</dbReference>
<dbReference type="InterPro" id="IPR011044">
    <property type="entry name" value="Quino_amine_DH_bsu"/>
</dbReference>
<evidence type="ECO:0008006" key="7">
    <source>
        <dbReference type="Google" id="ProtNLM"/>
    </source>
</evidence>
<evidence type="ECO:0000313" key="6">
    <source>
        <dbReference type="Proteomes" id="UP001324287"/>
    </source>
</evidence>
<organism evidence="5 6">
    <name type="scientific">Blastococcus brunescens</name>
    <dbReference type="NCBI Taxonomy" id="1564165"/>
    <lineage>
        <taxon>Bacteria</taxon>
        <taxon>Bacillati</taxon>
        <taxon>Actinomycetota</taxon>
        <taxon>Actinomycetes</taxon>
        <taxon>Geodermatophilales</taxon>
        <taxon>Geodermatophilaceae</taxon>
        <taxon>Blastococcus</taxon>
    </lineage>
</organism>
<gene>
    <name evidence="5" type="ORF">U6N30_24345</name>
</gene>
<dbReference type="Proteomes" id="UP001324287">
    <property type="component" value="Chromosome"/>
</dbReference>
<feature type="region of interest" description="Disordered" evidence="4">
    <location>
        <begin position="159"/>
        <end position="202"/>
    </location>
</feature>
<feature type="region of interest" description="Disordered" evidence="4">
    <location>
        <begin position="1"/>
        <end position="22"/>
    </location>
</feature>
<evidence type="ECO:0000256" key="4">
    <source>
        <dbReference type="SAM" id="MobiDB-lite"/>
    </source>
</evidence>
<feature type="repeat" description="WD" evidence="3">
    <location>
        <begin position="123"/>
        <end position="163"/>
    </location>
</feature>
<dbReference type="Pfam" id="PF00400">
    <property type="entry name" value="WD40"/>
    <property type="match status" value="1"/>
</dbReference>
<protein>
    <recommendedName>
        <fullName evidence="7">WD40 repeat domain-containing protein</fullName>
    </recommendedName>
</protein>
<keyword evidence="6" id="KW-1185">Reference proteome</keyword>
<dbReference type="PROSITE" id="PS50082">
    <property type="entry name" value="WD_REPEATS_2"/>
    <property type="match status" value="1"/>
</dbReference>
<dbReference type="InterPro" id="IPR001680">
    <property type="entry name" value="WD40_rpt"/>
</dbReference>
<evidence type="ECO:0000256" key="2">
    <source>
        <dbReference type="ARBA" id="ARBA00022737"/>
    </source>
</evidence>
<name>A0ABZ1AZ84_9ACTN</name>
<evidence type="ECO:0000256" key="1">
    <source>
        <dbReference type="ARBA" id="ARBA00022574"/>
    </source>
</evidence>
<accession>A0ABZ1AZ84</accession>
<evidence type="ECO:0000256" key="3">
    <source>
        <dbReference type="PROSITE-ProRule" id="PRU00221"/>
    </source>
</evidence>
<dbReference type="PANTHER" id="PTHR19848">
    <property type="entry name" value="WD40 REPEAT PROTEIN"/>
    <property type="match status" value="1"/>
</dbReference>
<dbReference type="EMBL" id="CP141261">
    <property type="protein sequence ID" value="WRL62958.1"/>
    <property type="molecule type" value="Genomic_DNA"/>
</dbReference>
<keyword evidence="2" id="KW-0677">Repeat</keyword>
<dbReference type="RefSeq" id="WP_324274307.1">
    <property type="nucleotide sequence ID" value="NZ_CP141261.1"/>
</dbReference>
<keyword evidence="1 3" id="KW-0853">WD repeat</keyword>
<sequence>MDPGRDATPARHGRHPDGFNGDVAVVDPRTGEVVDVAGVPVTAQAMQPTPDGEHIVVAGRAGGSIHVLDADTLDWVDSVDLGSRDFVVTLAFSPDGRRLVGGGKFGLLHVIDTGSWEPVALPANVHDDAVLQVEWLDDRTVVSSGVDATVRLFDVERGSSAPSRCGRRPTRVPAPPGSCRSRGGGHRPERGPAGPAVPLDPGRWADQACRIVDRDLTREEWDRYLPEQPYEATCTSS</sequence>
<evidence type="ECO:0000313" key="5">
    <source>
        <dbReference type="EMBL" id="WRL62958.1"/>
    </source>
</evidence>
<dbReference type="SUPFAM" id="SSF50969">
    <property type="entry name" value="YVTN repeat-like/Quinoprotein amine dehydrogenase"/>
    <property type="match status" value="1"/>
</dbReference>